<comment type="caution">
    <text evidence="1">The sequence shown here is derived from an EMBL/GenBank/DDBJ whole genome shotgun (WGS) entry which is preliminary data.</text>
</comment>
<dbReference type="Proteomes" id="UP000092256">
    <property type="component" value="Unassembled WGS sequence"/>
</dbReference>
<dbReference type="EMBL" id="LYVJ01000008">
    <property type="protein sequence ID" value="OBU66519.1"/>
    <property type="molecule type" value="Genomic_DNA"/>
</dbReference>
<proteinExistence type="predicted"/>
<evidence type="ECO:0000313" key="1">
    <source>
        <dbReference type="EMBL" id="OBU66519.1"/>
    </source>
</evidence>
<gene>
    <name evidence="1" type="ORF">A9K58_12260</name>
</gene>
<evidence type="ECO:0000313" key="2">
    <source>
        <dbReference type="Proteomes" id="UP000092256"/>
    </source>
</evidence>
<reference evidence="1 2" key="1">
    <citation type="submission" date="2016-05" db="EMBL/GenBank/DDBJ databases">
        <title>Draft Genome Sequences of Stenotrophomonas maltophilia Strains Sm32COP, Sm41DVV, Sm46PAILV, SmF3, SmF22, SmSOFb1 and SmCVFa1, Isolated from Different Manures, in France.</title>
        <authorList>
            <person name="Nazaret S."/>
            <person name="Bodilis J."/>
        </authorList>
    </citation>
    <scope>NUCLEOTIDE SEQUENCE [LARGE SCALE GENOMIC DNA]</scope>
    <source>
        <strain evidence="1 2">Sm46PAILV</strain>
    </source>
</reference>
<sequence>MYLIGSLPIQDSHMLTKFTAHPACLQTDGVAYRRELLLYGPALFCEGLTVIMDPGIPVPTLLARLQTNLEGIAWVEATPWDGVISV</sequence>
<protein>
    <submittedName>
        <fullName evidence="1">Uncharacterized protein</fullName>
    </submittedName>
</protein>
<name>A0A1A6XVC6_STEMA</name>
<organism evidence="1 2">
    <name type="scientific">Stenotrophomonas maltophilia</name>
    <name type="common">Pseudomonas maltophilia</name>
    <name type="synonym">Xanthomonas maltophilia</name>
    <dbReference type="NCBI Taxonomy" id="40324"/>
    <lineage>
        <taxon>Bacteria</taxon>
        <taxon>Pseudomonadati</taxon>
        <taxon>Pseudomonadota</taxon>
        <taxon>Gammaproteobacteria</taxon>
        <taxon>Lysobacterales</taxon>
        <taxon>Lysobacteraceae</taxon>
        <taxon>Stenotrophomonas</taxon>
        <taxon>Stenotrophomonas maltophilia group</taxon>
    </lineage>
</organism>
<accession>A0A1A6XVC6</accession>
<dbReference type="AlphaFoldDB" id="A0A1A6XVC6"/>